<gene>
    <name evidence="3" type="ORF">GCM10007301_27290</name>
</gene>
<keyword evidence="4" id="KW-1185">Reference proteome</keyword>
<accession>A0A917FCY1</accession>
<evidence type="ECO:0000256" key="1">
    <source>
        <dbReference type="SAM" id="MobiDB-lite"/>
    </source>
</evidence>
<dbReference type="Gene3D" id="3.90.1340.10">
    <property type="entry name" value="Phage tail collar domain"/>
    <property type="match status" value="1"/>
</dbReference>
<evidence type="ECO:0000313" key="3">
    <source>
        <dbReference type="EMBL" id="GGF66168.1"/>
    </source>
</evidence>
<reference evidence="3" key="1">
    <citation type="journal article" date="2014" name="Int. J. Syst. Evol. Microbiol.">
        <title>Complete genome sequence of Corynebacterium casei LMG S-19264T (=DSM 44701T), isolated from a smear-ripened cheese.</title>
        <authorList>
            <consortium name="US DOE Joint Genome Institute (JGI-PGF)"/>
            <person name="Walter F."/>
            <person name="Albersmeier A."/>
            <person name="Kalinowski J."/>
            <person name="Ruckert C."/>
        </authorList>
    </citation>
    <scope>NUCLEOTIDE SEQUENCE</scope>
    <source>
        <strain evidence="3">CCM 7897</strain>
    </source>
</reference>
<dbReference type="Proteomes" id="UP000606044">
    <property type="component" value="Unassembled WGS sequence"/>
</dbReference>
<name>A0A917FCY1_9HYPH</name>
<proteinExistence type="predicted"/>
<comment type="caution">
    <text evidence="3">The sequence shown here is derived from an EMBL/GenBank/DDBJ whole genome shotgun (WGS) entry which is preliminary data.</text>
</comment>
<reference evidence="3" key="2">
    <citation type="submission" date="2020-09" db="EMBL/GenBank/DDBJ databases">
        <authorList>
            <person name="Sun Q."/>
            <person name="Sedlacek I."/>
        </authorList>
    </citation>
    <scope>NUCLEOTIDE SEQUENCE</scope>
    <source>
        <strain evidence="3">CCM 7897</strain>
    </source>
</reference>
<feature type="region of interest" description="Disordered" evidence="1">
    <location>
        <begin position="112"/>
        <end position="137"/>
    </location>
</feature>
<dbReference type="Pfam" id="PF07484">
    <property type="entry name" value="Collar"/>
    <property type="match status" value="1"/>
</dbReference>
<sequence length="182" mass="19463">MDAFVGEIRWFAFNFEIIDWMPCDGREVQVVANQALYAVIGNTYGGKTNVTFKLPSLKGLAIPGADMRSGIYPMPQGKQIGSENTTLTYGTMPNHTHQMVRPGGSKNFNQKFSGPTSTSSPGSMAISNNSTIPALDKSGAPNTSLHFEAVSMVGGGAAHDNMQPFQVLNAFICTSGVFPVRP</sequence>
<dbReference type="InterPro" id="IPR011083">
    <property type="entry name" value="Phage_tail_collar_dom"/>
</dbReference>
<organism evidence="3 4">
    <name type="scientific">Azorhizobium oxalatiphilum</name>
    <dbReference type="NCBI Taxonomy" id="980631"/>
    <lineage>
        <taxon>Bacteria</taxon>
        <taxon>Pseudomonadati</taxon>
        <taxon>Pseudomonadota</taxon>
        <taxon>Alphaproteobacteria</taxon>
        <taxon>Hyphomicrobiales</taxon>
        <taxon>Xanthobacteraceae</taxon>
        <taxon>Azorhizobium</taxon>
    </lineage>
</organism>
<dbReference type="SUPFAM" id="SSF88874">
    <property type="entry name" value="Receptor-binding domain of short tail fibre protein gp12"/>
    <property type="match status" value="1"/>
</dbReference>
<feature type="domain" description="Phage tail collar" evidence="2">
    <location>
        <begin position="6"/>
        <end position="61"/>
    </location>
</feature>
<dbReference type="EMBL" id="BMCT01000003">
    <property type="protein sequence ID" value="GGF66168.1"/>
    <property type="molecule type" value="Genomic_DNA"/>
</dbReference>
<protein>
    <submittedName>
        <fullName evidence="3">Tail Collar domain-containing protein</fullName>
    </submittedName>
</protein>
<dbReference type="InterPro" id="IPR037053">
    <property type="entry name" value="Phage_tail_collar_dom_sf"/>
</dbReference>
<dbReference type="RefSeq" id="WP_188579372.1">
    <property type="nucleotide sequence ID" value="NZ_BMCT01000003.1"/>
</dbReference>
<evidence type="ECO:0000313" key="4">
    <source>
        <dbReference type="Proteomes" id="UP000606044"/>
    </source>
</evidence>
<dbReference type="AlphaFoldDB" id="A0A917FCY1"/>
<evidence type="ECO:0000259" key="2">
    <source>
        <dbReference type="Pfam" id="PF07484"/>
    </source>
</evidence>
<feature type="compositionally biased region" description="Low complexity" evidence="1">
    <location>
        <begin position="113"/>
        <end position="123"/>
    </location>
</feature>